<dbReference type="InterPro" id="IPR010930">
    <property type="entry name" value="Flg_bb/hook_C_dom"/>
</dbReference>
<name>A0ABY9YE39_9GAMM</name>
<dbReference type="Pfam" id="PF22692">
    <property type="entry name" value="LlgE_F_G_D1"/>
    <property type="match status" value="1"/>
</dbReference>
<dbReference type="InterPro" id="IPR020013">
    <property type="entry name" value="Flagellar_FlgE/F/G"/>
</dbReference>
<protein>
    <submittedName>
        <fullName evidence="7">Flagellar hook basal-body protein</fullName>
    </submittedName>
</protein>
<keyword evidence="8" id="KW-1185">Reference proteome</keyword>
<evidence type="ECO:0000256" key="4">
    <source>
        <dbReference type="RuleBase" id="RU362116"/>
    </source>
</evidence>
<dbReference type="EMBL" id="CP115543">
    <property type="protein sequence ID" value="WNH48599.1"/>
    <property type="molecule type" value="Genomic_DNA"/>
</dbReference>
<evidence type="ECO:0000256" key="1">
    <source>
        <dbReference type="ARBA" id="ARBA00004117"/>
    </source>
</evidence>
<dbReference type="Proteomes" id="UP001305421">
    <property type="component" value="Chromosome"/>
</dbReference>
<dbReference type="InterPro" id="IPR037925">
    <property type="entry name" value="FlgE/F/G-like"/>
</dbReference>
<evidence type="ECO:0000259" key="5">
    <source>
        <dbReference type="Pfam" id="PF06429"/>
    </source>
</evidence>
<evidence type="ECO:0000313" key="8">
    <source>
        <dbReference type="Proteomes" id="UP001305421"/>
    </source>
</evidence>
<dbReference type="NCBIfam" id="TIGR03506">
    <property type="entry name" value="FlgEFG_subfam"/>
    <property type="match status" value="1"/>
</dbReference>
<dbReference type="InterPro" id="IPR053967">
    <property type="entry name" value="LlgE_F_G-like_D1"/>
</dbReference>
<dbReference type="RefSeq" id="WP_311183155.1">
    <property type="nucleotide sequence ID" value="NZ_CP115543.1"/>
</dbReference>
<dbReference type="PANTHER" id="PTHR30435">
    <property type="entry name" value="FLAGELLAR PROTEIN"/>
    <property type="match status" value="1"/>
</dbReference>
<evidence type="ECO:0000313" key="7">
    <source>
        <dbReference type="EMBL" id="WNH48599.1"/>
    </source>
</evidence>
<comment type="similarity">
    <text evidence="2 4">Belongs to the flagella basal body rod proteins family.</text>
</comment>
<keyword evidence="7" id="KW-0282">Flagellum</keyword>
<proteinExistence type="inferred from homology"/>
<feature type="domain" description="Flagellar hook protein FlgE/F/G-like D1" evidence="6">
    <location>
        <begin position="70"/>
        <end position="137"/>
    </location>
</feature>
<organism evidence="7 8">
    <name type="scientific">Stenotrophomonas aracearum</name>
    <dbReference type="NCBI Taxonomy" id="3003272"/>
    <lineage>
        <taxon>Bacteria</taxon>
        <taxon>Pseudomonadati</taxon>
        <taxon>Pseudomonadota</taxon>
        <taxon>Gammaproteobacteria</taxon>
        <taxon>Lysobacterales</taxon>
        <taxon>Lysobacteraceae</taxon>
        <taxon>Stenotrophomonas</taxon>
    </lineage>
</organism>
<dbReference type="PANTHER" id="PTHR30435:SF19">
    <property type="entry name" value="FLAGELLAR BASAL-BODY ROD PROTEIN FLGG"/>
    <property type="match status" value="1"/>
</dbReference>
<dbReference type="SUPFAM" id="SSF117143">
    <property type="entry name" value="Flagellar hook protein flgE"/>
    <property type="match status" value="1"/>
</dbReference>
<gene>
    <name evidence="7" type="ORF">PDM28_18380</name>
</gene>
<keyword evidence="3 4" id="KW-0975">Bacterial flagellum</keyword>
<keyword evidence="7" id="KW-0966">Cell projection</keyword>
<accession>A0ABY9YE39</accession>
<evidence type="ECO:0000259" key="6">
    <source>
        <dbReference type="Pfam" id="PF22692"/>
    </source>
</evidence>
<comment type="subcellular location">
    <subcellularLocation>
        <location evidence="1 4">Bacterial flagellum basal body</location>
    </subcellularLocation>
</comment>
<evidence type="ECO:0000256" key="2">
    <source>
        <dbReference type="ARBA" id="ARBA00009677"/>
    </source>
</evidence>
<sequence>MTDTLQALGRQLGTDVDTLASISRNVANLQTPGYRAERMGSDFATQAGLSVVPDQRDGSLAQTGRSFDLALRGPGFFVVERQGQQLLVRSGSFQLDADGNLVTRHGDAVLGQSGPISIDPRQLSADTPLRVQADGQLWAGQQPLGQLQLVAVAEPLQLRSMGNGAYRYEGAPAQWQGSVVQGAVEQANVDPADEMLRLMELTRHVDAVRRAMSTYDQVLDTGINKIGEN</sequence>
<reference evidence="7 8" key="1">
    <citation type="submission" date="2022-12" db="EMBL/GenBank/DDBJ databases">
        <title>Two new species, Stenotrophomonas aracearum and Stenotrophomonas oahuensis, isolated from Anthurium (Araceae family) in Hawaii.</title>
        <authorList>
            <person name="Chunag S.C."/>
            <person name="Dobhal S."/>
            <person name="Alvarez A."/>
            <person name="Arif M."/>
        </authorList>
    </citation>
    <scope>NUCLEOTIDE SEQUENCE [LARGE SCALE GENOMIC DNA]</scope>
    <source>
        <strain evidence="7 8">A5588</strain>
    </source>
</reference>
<feature type="domain" description="Flagellar basal-body/hook protein C-terminal" evidence="5">
    <location>
        <begin position="180"/>
        <end position="224"/>
    </location>
</feature>
<keyword evidence="7" id="KW-0969">Cilium</keyword>
<evidence type="ECO:0000256" key="3">
    <source>
        <dbReference type="ARBA" id="ARBA00023143"/>
    </source>
</evidence>
<dbReference type="Pfam" id="PF06429">
    <property type="entry name" value="Flg_bbr_C"/>
    <property type="match status" value="1"/>
</dbReference>